<sequence length="433" mass="48454">MTVSEIMQSYCVKVNGGSGVLVNAMTRDYSYVLTAAHVIFEKRDDIVVLDYQETPLGVLSVHIPPEWIDSKLERYDFAILKVDYQERVAQSSLTASDLIYRSPLTLVGFPETERDSSDPIKEYIGHKISVANELVIMSLDGGPGTTTIRGMSGGGVYNVQGEKALLIGVEFQMDGTGREQQYGRVQCHSLARFEELIIANSSAPMIPAYLECFSNMRDRIFSFNVVEPNNVSNLKLELKNAADYLIENGLLPPYKVMEQYHSELLVDPTKLGDLKTYELWVAYLEFLVISVLIDQSGSADDSYLKGLERKRRLIYTSDGTNWIGHLEDLLKTARRLLDKDGTLIVASPEPAARVLPQTFRLEKVISNISVVPNKGPFPVIDSSESAIFKSFKLTHLEGLRNKCVVDIEDEYPSLQAGKLQSDLLREKLSEIIN</sequence>
<dbReference type="InterPro" id="IPR043504">
    <property type="entry name" value="Peptidase_S1_PA_chymotrypsin"/>
</dbReference>
<evidence type="ECO:0000313" key="3">
    <source>
        <dbReference type="Proteomes" id="UP000242133"/>
    </source>
</evidence>
<organism evidence="2 3">
    <name type="scientific">Marinobacterium halophilum</name>
    <dbReference type="NCBI Taxonomy" id="267374"/>
    <lineage>
        <taxon>Bacteria</taxon>
        <taxon>Pseudomonadati</taxon>
        <taxon>Pseudomonadota</taxon>
        <taxon>Gammaproteobacteria</taxon>
        <taxon>Oceanospirillales</taxon>
        <taxon>Oceanospirillaceae</taxon>
        <taxon>Marinobacterium</taxon>
    </lineage>
</organism>
<comment type="caution">
    <text evidence="2">The sequence shown here is derived from an EMBL/GenBank/DDBJ whole genome shotgun (WGS) entry which is preliminary data.</text>
</comment>
<dbReference type="EMBL" id="PYGI01000001">
    <property type="protein sequence ID" value="PSL16657.1"/>
    <property type="molecule type" value="Genomic_DNA"/>
</dbReference>
<gene>
    <name evidence="2" type="ORF">CLV44_10155</name>
</gene>
<evidence type="ECO:0000313" key="2">
    <source>
        <dbReference type="EMBL" id="PSL16657.1"/>
    </source>
</evidence>
<dbReference type="SUPFAM" id="SSF50494">
    <property type="entry name" value="Trypsin-like serine proteases"/>
    <property type="match status" value="1"/>
</dbReference>
<evidence type="ECO:0000259" key="1">
    <source>
        <dbReference type="Pfam" id="PF20280"/>
    </source>
</evidence>
<dbReference type="Gene3D" id="2.40.10.10">
    <property type="entry name" value="Trypsin-like serine proteases"/>
    <property type="match status" value="2"/>
</dbReference>
<dbReference type="Pfam" id="PF20280">
    <property type="entry name" value="CTD4"/>
    <property type="match status" value="1"/>
</dbReference>
<dbReference type="Pfam" id="PF13365">
    <property type="entry name" value="Trypsin_2"/>
    <property type="match status" value="1"/>
</dbReference>
<dbReference type="Proteomes" id="UP000242133">
    <property type="component" value="Unassembled WGS sequence"/>
</dbReference>
<name>A0A2P8F4K4_9GAMM</name>
<reference evidence="2 3" key="1">
    <citation type="submission" date="2018-03" db="EMBL/GenBank/DDBJ databases">
        <title>Genomic Encyclopedia of Archaeal and Bacterial Type Strains, Phase II (KMG-II): from individual species to whole genera.</title>
        <authorList>
            <person name="Goeker M."/>
        </authorList>
    </citation>
    <scope>NUCLEOTIDE SEQUENCE [LARGE SCALE GENOMIC DNA]</scope>
    <source>
        <strain evidence="2 3">DSM 17586</strain>
    </source>
</reference>
<proteinExistence type="predicted"/>
<dbReference type="InterPro" id="IPR046916">
    <property type="entry name" value="ABC-3C_CTD4"/>
</dbReference>
<dbReference type="AlphaFoldDB" id="A0A2P8F4K4"/>
<feature type="domain" description="ABC-three component systems C-terminal" evidence="1">
    <location>
        <begin position="187"/>
        <end position="404"/>
    </location>
</feature>
<keyword evidence="3" id="KW-1185">Reference proteome</keyword>
<accession>A0A2P8F4K4</accession>
<protein>
    <submittedName>
        <fullName evidence="2">Trypsin-like peptidase</fullName>
    </submittedName>
</protein>
<dbReference type="InterPro" id="IPR009003">
    <property type="entry name" value="Peptidase_S1_PA"/>
</dbReference>
<dbReference type="RefSeq" id="WP_211298034.1">
    <property type="nucleotide sequence ID" value="NZ_PYGI01000001.1"/>
</dbReference>